<protein>
    <submittedName>
        <fullName evidence="2">Uncharacterized protein</fullName>
    </submittedName>
</protein>
<dbReference type="KEGG" id="rhd:R2APBS1_1896"/>
<dbReference type="HOGENOM" id="CLU_1523984_0_0_6"/>
<sequence length="176" mass="19172" precursor="true">MAAIVACVAILTIIHCSATPIIWAAWIVLTFVLQLVGVLALIKLALGVDKWIEKRYRMPARIRRGHEPSSPNYVIAVHEVELSTLRGQGISIDSLAERVLADHGLKIGSDLLAEQLDDYLVRRLAPELRARRADGVALATLCADLRERYGYSLGASHLVGAGRLPWFAPDGSLQGS</sequence>
<evidence type="ECO:0000313" key="2">
    <source>
        <dbReference type="EMBL" id="AGG89020.1"/>
    </source>
</evidence>
<reference evidence="2 3" key="1">
    <citation type="submission" date="2012-04" db="EMBL/GenBank/DDBJ databases">
        <title>Complete genome of Rhodanobacter sp. 2APBS1.</title>
        <authorList>
            <consortium name="US DOE Joint Genome Institute"/>
            <person name="Huntemann M."/>
            <person name="Wei C.-L."/>
            <person name="Han J."/>
            <person name="Detter J.C."/>
            <person name="Han C."/>
            <person name="Tapia R."/>
            <person name="Munk A.C.C."/>
            <person name="Chen A."/>
            <person name="Krypides N."/>
            <person name="Mavromatis K."/>
            <person name="Markowitz V."/>
            <person name="Szeto E."/>
            <person name="Ivanova N."/>
            <person name="Mikhailova N."/>
            <person name="Ovchinnikova G."/>
            <person name="Pagani I."/>
            <person name="Pati A."/>
            <person name="Goodwin L."/>
            <person name="Peters L."/>
            <person name="Pitluck S."/>
            <person name="Woyke T."/>
            <person name="Prakash O."/>
            <person name="Elkins J."/>
            <person name="Brown S."/>
            <person name="Palumbo A."/>
            <person name="Hemme C."/>
            <person name="Zhou J."/>
            <person name="Watson D."/>
            <person name="Jardine P."/>
            <person name="Kostka J."/>
            <person name="Green S."/>
        </authorList>
    </citation>
    <scope>NUCLEOTIDE SEQUENCE [LARGE SCALE GENOMIC DNA]</scope>
    <source>
        <strain evidence="2 3">2APBS1</strain>
    </source>
</reference>
<keyword evidence="1" id="KW-0812">Transmembrane</keyword>
<dbReference type="RefSeq" id="WP_015447745.1">
    <property type="nucleotide sequence ID" value="NC_020541.1"/>
</dbReference>
<proteinExistence type="predicted"/>
<accession>M4NE26</accession>
<dbReference type="GeneID" id="72428630"/>
<gene>
    <name evidence="2" type="ORF">R2APBS1_1896</name>
</gene>
<dbReference type="AlphaFoldDB" id="M4NE26"/>
<dbReference type="Proteomes" id="UP000011859">
    <property type="component" value="Chromosome"/>
</dbReference>
<evidence type="ECO:0000313" key="3">
    <source>
        <dbReference type="Proteomes" id="UP000011859"/>
    </source>
</evidence>
<keyword evidence="1" id="KW-0472">Membrane</keyword>
<feature type="transmembrane region" description="Helical" evidence="1">
    <location>
        <begin position="28"/>
        <end position="48"/>
    </location>
</feature>
<organism evidence="2 3">
    <name type="scientific">Rhodanobacter denitrificans</name>
    <dbReference type="NCBI Taxonomy" id="666685"/>
    <lineage>
        <taxon>Bacteria</taxon>
        <taxon>Pseudomonadati</taxon>
        <taxon>Pseudomonadota</taxon>
        <taxon>Gammaproteobacteria</taxon>
        <taxon>Lysobacterales</taxon>
        <taxon>Rhodanobacteraceae</taxon>
        <taxon>Rhodanobacter</taxon>
    </lineage>
</organism>
<keyword evidence="1" id="KW-1133">Transmembrane helix</keyword>
<name>M4NE26_9GAMM</name>
<evidence type="ECO:0000256" key="1">
    <source>
        <dbReference type="SAM" id="Phobius"/>
    </source>
</evidence>
<keyword evidence="3" id="KW-1185">Reference proteome</keyword>
<dbReference type="EMBL" id="CP003470">
    <property type="protein sequence ID" value="AGG89020.1"/>
    <property type="molecule type" value="Genomic_DNA"/>
</dbReference>